<dbReference type="RefSeq" id="WP_344867879.1">
    <property type="nucleotide sequence ID" value="NZ_BAABBP010000002.1"/>
</dbReference>
<reference evidence="3" key="1">
    <citation type="journal article" date="2019" name="Int. J. Syst. Evol. Microbiol.">
        <title>The Global Catalogue of Microorganisms (GCM) 10K type strain sequencing project: providing services to taxonomists for standard genome sequencing and annotation.</title>
        <authorList>
            <consortium name="The Broad Institute Genomics Platform"/>
            <consortium name="The Broad Institute Genome Sequencing Center for Infectious Disease"/>
            <person name="Wu L."/>
            <person name="Ma J."/>
        </authorList>
    </citation>
    <scope>NUCLEOTIDE SEQUENCE [LARGE SCALE GENOMIC DNA]</scope>
    <source>
        <strain evidence="3">JCM 17561</strain>
    </source>
</reference>
<protein>
    <recommendedName>
        <fullName evidence="4">DUF1328 domain-containing protein</fullName>
    </recommendedName>
</protein>
<comment type="caution">
    <text evidence="2">The sequence shown here is derived from an EMBL/GenBank/DDBJ whole genome shotgun (WGS) entry which is preliminary data.</text>
</comment>
<dbReference type="Proteomes" id="UP001501627">
    <property type="component" value="Unassembled WGS sequence"/>
</dbReference>
<proteinExistence type="predicted"/>
<keyword evidence="3" id="KW-1185">Reference proteome</keyword>
<keyword evidence="1" id="KW-0812">Transmembrane</keyword>
<evidence type="ECO:0000313" key="3">
    <source>
        <dbReference type="Proteomes" id="UP001501627"/>
    </source>
</evidence>
<gene>
    <name evidence="2" type="ORF">GCM10022279_03410</name>
</gene>
<keyword evidence="1" id="KW-0472">Membrane</keyword>
<evidence type="ECO:0000256" key="1">
    <source>
        <dbReference type="SAM" id="Phobius"/>
    </source>
</evidence>
<name>A0ABP7QIV1_9BURK</name>
<feature type="transmembrane region" description="Helical" evidence="1">
    <location>
        <begin position="33"/>
        <end position="54"/>
    </location>
</feature>
<evidence type="ECO:0000313" key="2">
    <source>
        <dbReference type="EMBL" id="GAA3983262.1"/>
    </source>
</evidence>
<accession>A0ABP7QIV1</accession>
<sequence>MVIVRTLVMLLLVVAAVFFALFAATGRQHYKRWGLVILKWTLIAAAVFFGVLIAQRIG</sequence>
<organism evidence="2 3">
    <name type="scientific">Comamonas faecalis</name>
    <dbReference type="NCBI Taxonomy" id="1387849"/>
    <lineage>
        <taxon>Bacteria</taxon>
        <taxon>Pseudomonadati</taxon>
        <taxon>Pseudomonadota</taxon>
        <taxon>Betaproteobacteria</taxon>
        <taxon>Burkholderiales</taxon>
        <taxon>Comamonadaceae</taxon>
        <taxon>Comamonas</taxon>
    </lineage>
</organism>
<evidence type="ECO:0008006" key="4">
    <source>
        <dbReference type="Google" id="ProtNLM"/>
    </source>
</evidence>
<dbReference type="EMBL" id="BAABBP010000002">
    <property type="protein sequence ID" value="GAA3983262.1"/>
    <property type="molecule type" value="Genomic_DNA"/>
</dbReference>
<keyword evidence="1" id="KW-1133">Transmembrane helix</keyword>